<accession>A0ABW9G1E4</accession>
<evidence type="ECO:0000256" key="5">
    <source>
        <dbReference type="SAM" id="Phobius"/>
    </source>
</evidence>
<feature type="transmembrane region" description="Helical" evidence="5">
    <location>
        <begin position="20"/>
        <end position="43"/>
    </location>
</feature>
<keyword evidence="4" id="KW-1015">Disulfide bond</keyword>
<comment type="caution">
    <text evidence="6">The sequence shown here is derived from an EMBL/GenBank/DDBJ whole genome shotgun (WGS) entry which is preliminary data.</text>
</comment>
<dbReference type="PANTHER" id="PTHR33630:SF9">
    <property type="entry name" value="CUTINASE 4"/>
    <property type="match status" value="1"/>
</dbReference>
<keyword evidence="7" id="KW-1185">Reference proteome</keyword>
<dbReference type="Gene3D" id="3.40.50.1820">
    <property type="entry name" value="alpha/beta hydrolase"/>
    <property type="match status" value="1"/>
</dbReference>
<dbReference type="SMART" id="SM01110">
    <property type="entry name" value="Cutinase"/>
    <property type="match status" value="1"/>
</dbReference>
<evidence type="ECO:0000313" key="7">
    <source>
        <dbReference type="Proteomes" id="UP001629744"/>
    </source>
</evidence>
<organism evidence="6 7">
    <name type="scientific">Prescottella soli</name>
    <dbReference type="NCBI Taxonomy" id="1543852"/>
    <lineage>
        <taxon>Bacteria</taxon>
        <taxon>Bacillati</taxon>
        <taxon>Actinomycetota</taxon>
        <taxon>Actinomycetes</taxon>
        <taxon>Mycobacteriales</taxon>
        <taxon>Nocardiaceae</taxon>
        <taxon>Prescottella</taxon>
    </lineage>
</organism>
<protein>
    <submittedName>
        <fullName evidence="6">Cutinase family protein</fullName>
    </submittedName>
</protein>
<dbReference type="Pfam" id="PF01083">
    <property type="entry name" value="Cutinase"/>
    <property type="match status" value="1"/>
</dbReference>
<dbReference type="Proteomes" id="UP001629744">
    <property type="component" value="Unassembled WGS sequence"/>
</dbReference>
<comment type="similarity">
    <text evidence="1">Belongs to the cutinase family.</text>
</comment>
<evidence type="ECO:0000313" key="6">
    <source>
        <dbReference type="EMBL" id="MFM1731448.1"/>
    </source>
</evidence>
<proteinExistence type="inferred from homology"/>
<dbReference type="EMBL" id="JBDLNU010000008">
    <property type="protein sequence ID" value="MFM1731448.1"/>
    <property type="molecule type" value="Genomic_DNA"/>
</dbReference>
<evidence type="ECO:0000256" key="2">
    <source>
        <dbReference type="ARBA" id="ARBA00022487"/>
    </source>
</evidence>
<keyword evidence="2" id="KW-0719">Serine esterase</keyword>
<reference evidence="6 7" key="1">
    <citation type="submission" date="2023-11" db="EMBL/GenBank/DDBJ databases">
        <authorList>
            <person name="Val-Calvo J."/>
            <person name="Scortti M."/>
            <person name="Vazquez-Boland J."/>
        </authorList>
    </citation>
    <scope>NUCLEOTIDE SEQUENCE [LARGE SCALE GENOMIC DNA]</scope>
    <source>
        <strain evidence="6 7">DSM 46662</strain>
    </source>
</reference>
<keyword evidence="3" id="KW-0378">Hydrolase</keyword>
<dbReference type="PANTHER" id="PTHR33630">
    <property type="entry name" value="CUTINASE RV1984C-RELATED-RELATED"/>
    <property type="match status" value="1"/>
</dbReference>
<dbReference type="InterPro" id="IPR029058">
    <property type="entry name" value="AB_hydrolase_fold"/>
</dbReference>
<dbReference type="InterPro" id="IPR000675">
    <property type="entry name" value="Cutinase/axe"/>
</dbReference>
<gene>
    <name evidence="6" type="ORF">ABEU19_005012</name>
</gene>
<evidence type="ECO:0000256" key="3">
    <source>
        <dbReference type="ARBA" id="ARBA00022801"/>
    </source>
</evidence>
<name>A0ABW9G1E4_9NOCA</name>
<dbReference type="SUPFAM" id="SSF53474">
    <property type="entry name" value="alpha/beta-Hydrolases"/>
    <property type="match status" value="1"/>
</dbReference>
<dbReference type="RefSeq" id="WP_348602957.1">
    <property type="nucleotide sequence ID" value="NZ_CP157276.1"/>
</dbReference>
<keyword evidence="5" id="KW-0472">Membrane</keyword>
<evidence type="ECO:0000256" key="1">
    <source>
        <dbReference type="ARBA" id="ARBA00007534"/>
    </source>
</evidence>
<evidence type="ECO:0000256" key="4">
    <source>
        <dbReference type="ARBA" id="ARBA00023157"/>
    </source>
</evidence>
<keyword evidence="5" id="KW-1133">Transmembrane helix</keyword>
<sequence length="330" mass="34070">MSVSSRGTRKSGNNRGRRRFGIVAVVAAVLVLLLVLLAIWYVLAGRVPTPAPPTPPGPTPPSAQPADCPDVQVISVPGTWESSAADDPHNPTANPASLMLNVTRPLQQSFSPQRADVYTVPYVAQFSNPIALPPDGQESYNNSRAAGTAATIDVIERRHAECPLTTYLLTGFSQGAVIAGDVAARIGAGDGPVSPDLVLGVGLIADGRRDPVAAPTVGPSVAGVGAELSLAGLKIPGITMTGARPGGFGALGDRAVQICAPTDGICDAPADALKVGNWLSSASRLTEYYNNPVHAQYNSFVVDGNGTTATQWITNWATEKVDSAPSPAHE</sequence>
<keyword evidence="5" id="KW-0812">Transmembrane</keyword>